<name>A0AAV4WEA3_9ARAC</name>
<evidence type="ECO:0008006" key="4">
    <source>
        <dbReference type="Google" id="ProtNLM"/>
    </source>
</evidence>
<accession>A0AAV4WEA3</accession>
<dbReference type="EMBL" id="BPLQ01014577">
    <property type="protein sequence ID" value="GIY81085.1"/>
    <property type="molecule type" value="Genomic_DNA"/>
</dbReference>
<organism evidence="2 3">
    <name type="scientific">Caerostris darwini</name>
    <dbReference type="NCBI Taxonomy" id="1538125"/>
    <lineage>
        <taxon>Eukaryota</taxon>
        <taxon>Metazoa</taxon>
        <taxon>Ecdysozoa</taxon>
        <taxon>Arthropoda</taxon>
        <taxon>Chelicerata</taxon>
        <taxon>Arachnida</taxon>
        <taxon>Araneae</taxon>
        <taxon>Araneomorphae</taxon>
        <taxon>Entelegynae</taxon>
        <taxon>Araneoidea</taxon>
        <taxon>Araneidae</taxon>
        <taxon>Caerostris</taxon>
    </lineage>
</organism>
<comment type="caution">
    <text evidence="2">The sequence shown here is derived from an EMBL/GenBank/DDBJ whole genome shotgun (WGS) entry which is preliminary data.</text>
</comment>
<protein>
    <recommendedName>
        <fullName evidence="4">Ycf15</fullName>
    </recommendedName>
</protein>
<reference evidence="2 3" key="1">
    <citation type="submission" date="2021-06" db="EMBL/GenBank/DDBJ databases">
        <title>Caerostris darwini draft genome.</title>
        <authorList>
            <person name="Kono N."/>
            <person name="Arakawa K."/>
        </authorList>
    </citation>
    <scope>NUCLEOTIDE SEQUENCE [LARGE SCALE GENOMIC DNA]</scope>
</reference>
<feature type="region of interest" description="Disordered" evidence="1">
    <location>
        <begin position="78"/>
        <end position="99"/>
    </location>
</feature>
<dbReference type="Proteomes" id="UP001054837">
    <property type="component" value="Unassembled WGS sequence"/>
</dbReference>
<sequence>MTVKVLLIWSPRYRLISQRLHRKRANLSPPPTPLLNGNRVPCMLNRWNDPTGRLAENIQMKHLIIWLPSESLRRHSIAGNHKSSFERKSYNCSPTPVGN</sequence>
<keyword evidence="3" id="KW-1185">Reference proteome</keyword>
<evidence type="ECO:0000313" key="3">
    <source>
        <dbReference type="Proteomes" id="UP001054837"/>
    </source>
</evidence>
<proteinExistence type="predicted"/>
<dbReference type="AlphaFoldDB" id="A0AAV4WEA3"/>
<evidence type="ECO:0000256" key="1">
    <source>
        <dbReference type="SAM" id="MobiDB-lite"/>
    </source>
</evidence>
<evidence type="ECO:0000313" key="2">
    <source>
        <dbReference type="EMBL" id="GIY81085.1"/>
    </source>
</evidence>
<gene>
    <name evidence="2" type="ORF">CDAR_312551</name>
</gene>
<feature type="compositionally biased region" description="Polar residues" evidence="1">
    <location>
        <begin position="90"/>
        <end position="99"/>
    </location>
</feature>